<dbReference type="Proteomes" id="UP000326939">
    <property type="component" value="Chromosome 10"/>
</dbReference>
<dbReference type="Pfam" id="PF02902">
    <property type="entry name" value="Peptidase_C48"/>
    <property type="match status" value="2"/>
</dbReference>
<dbReference type="EMBL" id="VDCV01000010">
    <property type="protein sequence ID" value="KAB5537554.1"/>
    <property type="molecule type" value="Genomic_DNA"/>
</dbReference>
<dbReference type="GO" id="GO:0006508">
    <property type="term" value="P:proteolysis"/>
    <property type="evidence" value="ECO:0007669"/>
    <property type="project" value="UniProtKB-KW"/>
</dbReference>
<dbReference type="PANTHER" id="PTHR46915:SF2">
    <property type="entry name" value="UBIQUITIN-LIKE PROTEASE 4"/>
    <property type="match status" value="1"/>
</dbReference>
<evidence type="ECO:0000313" key="8">
    <source>
        <dbReference type="Proteomes" id="UP000326939"/>
    </source>
</evidence>
<proteinExistence type="inferred from homology"/>
<keyword evidence="8" id="KW-1185">Reference proteome</keyword>
<feature type="domain" description="Ubiquitin-like protease family profile" evidence="6">
    <location>
        <begin position="316"/>
        <end position="666"/>
    </location>
</feature>
<reference evidence="8" key="1">
    <citation type="journal article" date="2019" name="Gigascience">
        <title>De novo genome assembly of the endangered Acer yangbiense, a plant species with extremely small populations endemic to Yunnan Province, China.</title>
        <authorList>
            <person name="Yang J."/>
            <person name="Wariss H.M."/>
            <person name="Tao L."/>
            <person name="Zhang R."/>
            <person name="Yun Q."/>
            <person name="Hollingsworth P."/>
            <person name="Dao Z."/>
            <person name="Luo G."/>
            <person name="Guo H."/>
            <person name="Ma Y."/>
            <person name="Sun W."/>
        </authorList>
    </citation>
    <scope>NUCLEOTIDE SEQUENCE [LARGE SCALE GENOMIC DNA]</scope>
    <source>
        <strain evidence="8">cv. br00</strain>
    </source>
</reference>
<keyword evidence="2" id="KW-0645">Protease</keyword>
<keyword evidence="3" id="KW-0378">Hydrolase</keyword>
<sequence>MEEEKSKKRPLDLDSNWDVIMGRDDGEPPPLVIVKNTQQPQPQPTLSQREDFASISDKKLGEQIERNRIHVMKLGPTLPDKGEKLQFTIKAMEEELEQRKHRRPAQMDVAECEKHINSTASSRIDGFGQKDASSQVKNSKSQFATIFSGKMEENTGCRIGNAFDKELTTLGHCNPQSMRSNGGLWKKRRQNTQSSSRLLPFQCATGISRNGDRRGPANGDQKCKASSAHLLRHNSENFSTNSSKKKNDCRVLPSNGSRPRKLIGYMITLFKQNPTVVVLDEDEPQLVGTTELGKEFAEHMKDAKISYPSRDDPASVEIAYKDMDCLAPEAFLTSPIMNFYTRSLTSTCSLLSSKVGLGGVISLMSDMNIYDCKHLQQRRLHVIITFSTHSFTRSWNRLYHIRGVTRNHFLSSSEGGGKVSIYLKRLTYLFPYMMSNKLHVSGGAPHSHIGKFKLFRKSKGTMRKEDKKRHQYPPHMMCPTKRDAIFSLPFLSSGKKYFSPVSHIFVVFHVSSLHWSLVIICFPDKKDESGPIILHLDSLGFHHSRTVFSNIKSYLKEEWSYMNQEVVPTDFPIPDRIWKRLDRRIEEKIIAVSLYRKCPKCCVVLPILHNGGDKCKTSTDFYLLGVGDLVPESPGLTPQLFHGYVVPQQKNDYDCGLFVLFFMERFIQEAPERLKKKDLAMFGKKWFRPEEASDLRKKIRTILMDEFQNVFKSGHISESSSLSSDLGSYGAISFSRLGGLSTNGLHFECHIAHAKEVRVQPEKFGSEKVT</sequence>
<dbReference type="GO" id="GO:0008234">
    <property type="term" value="F:cysteine-type peptidase activity"/>
    <property type="evidence" value="ECO:0007669"/>
    <property type="project" value="UniProtKB-KW"/>
</dbReference>
<protein>
    <recommendedName>
        <fullName evidence="6">Ubiquitin-like protease family profile domain-containing protein</fullName>
    </recommendedName>
</protein>
<evidence type="ECO:0000256" key="4">
    <source>
        <dbReference type="ARBA" id="ARBA00022807"/>
    </source>
</evidence>
<evidence type="ECO:0000256" key="1">
    <source>
        <dbReference type="ARBA" id="ARBA00005234"/>
    </source>
</evidence>
<dbReference type="Gene3D" id="3.40.395.10">
    <property type="entry name" value="Adenoviral Proteinase, Chain A"/>
    <property type="match status" value="1"/>
</dbReference>
<dbReference type="SUPFAM" id="SSF54001">
    <property type="entry name" value="Cysteine proteinases"/>
    <property type="match status" value="1"/>
</dbReference>
<evidence type="ECO:0000259" key="6">
    <source>
        <dbReference type="PROSITE" id="PS50600"/>
    </source>
</evidence>
<dbReference type="GO" id="GO:0016926">
    <property type="term" value="P:protein desumoylation"/>
    <property type="evidence" value="ECO:0007669"/>
    <property type="project" value="UniProtKB-ARBA"/>
</dbReference>
<dbReference type="PANTHER" id="PTHR46915">
    <property type="entry name" value="UBIQUITIN-LIKE PROTEASE 4-RELATED"/>
    <property type="match status" value="1"/>
</dbReference>
<evidence type="ECO:0000256" key="5">
    <source>
        <dbReference type="SAM" id="MobiDB-lite"/>
    </source>
</evidence>
<name>A0A5N5L491_9ROSI</name>
<comment type="similarity">
    <text evidence="1">Belongs to the peptidase C48 family.</text>
</comment>
<feature type="region of interest" description="Disordered" evidence="5">
    <location>
        <begin position="174"/>
        <end position="254"/>
    </location>
</feature>
<evidence type="ECO:0000313" key="7">
    <source>
        <dbReference type="EMBL" id="KAB5537554.1"/>
    </source>
</evidence>
<feature type="compositionally biased region" description="Basic and acidic residues" evidence="5">
    <location>
        <begin position="1"/>
        <end position="12"/>
    </location>
</feature>
<organism evidence="7 8">
    <name type="scientific">Salix brachista</name>
    <dbReference type="NCBI Taxonomy" id="2182728"/>
    <lineage>
        <taxon>Eukaryota</taxon>
        <taxon>Viridiplantae</taxon>
        <taxon>Streptophyta</taxon>
        <taxon>Embryophyta</taxon>
        <taxon>Tracheophyta</taxon>
        <taxon>Spermatophyta</taxon>
        <taxon>Magnoliopsida</taxon>
        <taxon>eudicotyledons</taxon>
        <taxon>Gunneridae</taxon>
        <taxon>Pentapetalae</taxon>
        <taxon>rosids</taxon>
        <taxon>fabids</taxon>
        <taxon>Malpighiales</taxon>
        <taxon>Salicaceae</taxon>
        <taxon>Saliceae</taxon>
        <taxon>Salix</taxon>
    </lineage>
</organism>
<gene>
    <name evidence="7" type="ORF">DKX38_015087</name>
</gene>
<dbReference type="PROSITE" id="PS50600">
    <property type="entry name" value="ULP_PROTEASE"/>
    <property type="match status" value="1"/>
</dbReference>
<evidence type="ECO:0000256" key="2">
    <source>
        <dbReference type="ARBA" id="ARBA00022670"/>
    </source>
</evidence>
<dbReference type="InterPro" id="IPR038765">
    <property type="entry name" value="Papain-like_cys_pep_sf"/>
</dbReference>
<dbReference type="AlphaFoldDB" id="A0A5N5L491"/>
<dbReference type="InterPro" id="IPR003653">
    <property type="entry name" value="Peptidase_C48_C"/>
</dbReference>
<accession>A0A5N5L491</accession>
<keyword evidence="4" id="KW-0788">Thiol protease</keyword>
<comment type="caution">
    <text evidence="7">The sequence shown here is derived from an EMBL/GenBank/DDBJ whole genome shotgun (WGS) entry which is preliminary data.</text>
</comment>
<evidence type="ECO:0000256" key="3">
    <source>
        <dbReference type="ARBA" id="ARBA00022801"/>
    </source>
</evidence>
<feature type="region of interest" description="Disordered" evidence="5">
    <location>
        <begin position="1"/>
        <end position="29"/>
    </location>
</feature>